<evidence type="ECO:0000313" key="8">
    <source>
        <dbReference type="EMBL" id="MBW20278.1"/>
    </source>
</evidence>
<dbReference type="PANTHER" id="PTHR12370:SF3">
    <property type="entry name" value="PHOSPHOLIPASE B-LIKE 2-RELATED"/>
    <property type="match status" value="1"/>
</dbReference>
<keyword evidence="3 7" id="KW-0378">Hydrolase</keyword>
<evidence type="ECO:0000256" key="6">
    <source>
        <dbReference type="ARBA" id="ARBA00023180"/>
    </source>
</evidence>
<sequence length="544" mass="62112">MILLFVIAAFLPCILSSQEKNASVVWDANSNKFLIRDSIVNNSVAWGSFKDQIAETGWSLLEVHTNASYNDSFQAYAAGLVEGYLTADLISKHWNNLYENYCKNDQVFCKKLQNFLEINMNFMNKQIQRKRSHTYWHQVALVLEQVQGLEDGYKKTPSLPNTNPNVMGVMFFNFFGDLEDLEALLNKTTNKKLLGSGHCSGLIKLLKNHEDLYVAQDSWNTYQSMLRILKKYVFPFKTSPSKKGKTIPGHTMSFSSYPGTVFSGDDFYIISTRLVALETTIGNSNTSLFKYIQPEKIVLEWIRNIVSNRLATSGLEWASLFKLFNSGTYNNQWMIVDFNKFSPGTVSKKGLLIVLEQLPNCIEYADKTELLLSQGYWPSYNSPSFPKIFNMSGTQEMVKKYGDWFSYDKTPRALIFKRDQGNVDDLTSMTKIMRYNDFKKDPLSRCNCTPPYSAENAIAARSDLNPANGTYPFSALGHRAHGAIDMKLTSYSLQKGYQFIAYAGPTYDQQPPFQWSKSDFINTPHQGHPDLWKFSPLVHHWLDV</sequence>
<comment type="function">
    <text evidence="7">Putative phospholipase.</text>
</comment>
<keyword evidence="2 7" id="KW-0732">Signal</keyword>
<reference evidence="8" key="1">
    <citation type="journal article" date="2017" name="Toxicon">
        <title>Venom-gland transcriptomics and venom proteomics of the Hentz striped scorpion (Centruroides hentzi; Buthidae) reveal high toxin diversity in a harmless member of a lethal family.</title>
        <authorList>
            <person name="Ward M.J."/>
            <person name="Ellsworth S.A."/>
            <person name="Rokyta D.R."/>
        </authorList>
    </citation>
    <scope>NUCLEOTIDE SEQUENCE</scope>
    <source>
        <tissue evidence="8">Venom gland</tissue>
    </source>
</reference>
<organism evidence="8">
    <name type="scientific">Centruroides hentzi</name>
    <dbReference type="NCBI Taxonomy" id="88313"/>
    <lineage>
        <taxon>Eukaryota</taxon>
        <taxon>Metazoa</taxon>
        <taxon>Ecdysozoa</taxon>
        <taxon>Arthropoda</taxon>
        <taxon>Chelicerata</taxon>
        <taxon>Arachnida</taxon>
        <taxon>Scorpiones</taxon>
        <taxon>Buthida</taxon>
        <taxon>Buthoidea</taxon>
        <taxon>Buthidae</taxon>
        <taxon>Centruroides</taxon>
    </lineage>
</organism>
<evidence type="ECO:0000256" key="4">
    <source>
        <dbReference type="ARBA" id="ARBA00022963"/>
    </source>
</evidence>
<accession>A0A2I9LPG8</accession>
<evidence type="ECO:0000256" key="3">
    <source>
        <dbReference type="ARBA" id="ARBA00022801"/>
    </source>
</evidence>
<dbReference type="PANTHER" id="PTHR12370">
    <property type="entry name" value="PHOSPHOLIPASE B-RELATED"/>
    <property type="match status" value="1"/>
</dbReference>
<comment type="similarity">
    <text evidence="1 7">Belongs to the phospholipase B-like family.</text>
</comment>
<proteinExistence type="inferred from homology"/>
<keyword evidence="4 7" id="KW-0442">Lipid degradation</keyword>
<feature type="chain" id="PRO_5014208541" description="Phospholipase B-like" evidence="7">
    <location>
        <begin position="17"/>
        <end position="544"/>
    </location>
</feature>
<keyword evidence="6" id="KW-0325">Glycoprotein</keyword>
<dbReference type="GO" id="GO:0004620">
    <property type="term" value="F:phospholipase activity"/>
    <property type="evidence" value="ECO:0007669"/>
    <property type="project" value="InterPro"/>
</dbReference>
<evidence type="ECO:0000256" key="2">
    <source>
        <dbReference type="ARBA" id="ARBA00022729"/>
    </source>
</evidence>
<evidence type="ECO:0000256" key="1">
    <source>
        <dbReference type="ARBA" id="ARBA00007835"/>
    </source>
</evidence>
<dbReference type="EMBL" id="GFWZ01000288">
    <property type="protein sequence ID" value="MBW20278.1"/>
    <property type="molecule type" value="Transcribed_RNA"/>
</dbReference>
<evidence type="ECO:0000256" key="7">
    <source>
        <dbReference type="RuleBase" id="RU364138"/>
    </source>
</evidence>
<dbReference type="InterPro" id="IPR007000">
    <property type="entry name" value="PLipase_B-like"/>
</dbReference>
<protein>
    <recommendedName>
        <fullName evidence="7">Phospholipase B-like</fullName>
        <ecNumber evidence="7">3.1.1.-</ecNumber>
    </recommendedName>
</protein>
<dbReference type="GO" id="GO:0009395">
    <property type="term" value="P:phospholipid catabolic process"/>
    <property type="evidence" value="ECO:0007669"/>
    <property type="project" value="TreeGrafter"/>
</dbReference>
<dbReference type="AlphaFoldDB" id="A0A2I9LPG8"/>
<dbReference type="Pfam" id="PF04916">
    <property type="entry name" value="Phospholip_B"/>
    <property type="match status" value="1"/>
</dbReference>
<dbReference type="Gene3D" id="3.60.60.30">
    <property type="match status" value="1"/>
</dbReference>
<name>A0A2I9LPG8_9SCOR</name>
<feature type="signal peptide" evidence="7">
    <location>
        <begin position="1"/>
        <end position="16"/>
    </location>
</feature>
<dbReference type="GO" id="GO:0005576">
    <property type="term" value="C:extracellular region"/>
    <property type="evidence" value="ECO:0007669"/>
    <property type="project" value="TreeGrafter"/>
</dbReference>
<evidence type="ECO:0000256" key="5">
    <source>
        <dbReference type="ARBA" id="ARBA00023098"/>
    </source>
</evidence>
<dbReference type="EC" id="3.1.1.-" evidence="7"/>
<keyword evidence="5 7" id="KW-0443">Lipid metabolism</keyword>